<reference evidence="2 3" key="1">
    <citation type="journal article" date="2023" name="Sci. Data">
        <title>Genome assembly of the Korean intertidal mud-creeper Batillaria attramentaria.</title>
        <authorList>
            <person name="Patra A.K."/>
            <person name="Ho P.T."/>
            <person name="Jun S."/>
            <person name="Lee S.J."/>
            <person name="Kim Y."/>
            <person name="Won Y.J."/>
        </authorList>
    </citation>
    <scope>NUCLEOTIDE SEQUENCE [LARGE SCALE GENOMIC DNA]</scope>
    <source>
        <strain evidence="2">Wonlab-2016</strain>
    </source>
</reference>
<protein>
    <submittedName>
        <fullName evidence="2">Uncharacterized protein</fullName>
    </submittedName>
</protein>
<dbReference type="EMBL" id="JACVVK020000087">
    <property type="protein sequence ID" value="KAK7494043.1"/>
    <property type="molecule type" value="Genomic_DNA"/>
</dbReference>
<name>A0ABD0L497_9CAEN</name>
<keyword evidence="3" id="KW-1185">Reference proteome</keyword>
<sequence>MAPNVKTEHLTPTPRLASMYACATVVHFKFSGATLLLGLVYNLGLQPQLAGQTFRTAFSKLKNLKTFFTTSNDGLDSRLTKTDTNKTNELVQGTECTSYKGARGKPVHDTSPLRPLLGLDKNGSKPHMRF</sequence>
<dbReference type="AlphaFoldDB" id="A0ABD0L497"/>
<organism evidence="2 3">
    <name type="scientific">Batillaria attramentaria</name>
    <dbReference type="NCBI Taxonomy" id="370345"/>
    <lineage>
        <taxon>Eukaryota</taxon>
        <taxon>Metazoa</taxon>
        <taxon>Spiralia</taxon>
        <taxon>Lophotrochozoa</taxon>
        <taxon>Mollusca</taxon>
        <taxon>Gastropoda</taxon>
        <taxon>Caenogastropoda</taxon>
        <taxon>Sorbeoconcha</taxon>
        <taxon>Cerithioidea</taxon>
        <taxon>Batillariidae</taxon>
        <taxon>Batillaria</taxon>
    </lineage>
</organism>
<accession>A0ABD0L497</accession>
<proteinExistence type="predicted"/>
<gene>
    <name evidence="2" type="ORF">BaRGS_00014701</name>
</gene>
<dbReference type="Proteomes" id="UP001519460">
    <property type="component" value="Unassembled WGS sequence"/>
</dbReference>
<evidence type="ECO:0000313" key="3">
    <source>
        <dbReference type="Proteomes" id="UP001519460"/>
    </source>
</evidence>
<evidence type="ECO:0000313" key="2">
    <source>
        <dbReference type="EMBL" id="KAK7494043.1"/>
    </source>
</evidence>
<evidence type="ECO:0000256" key="1">
    <source>
        <dbReference type="SAM" id="MobiDB-lite"/>
    </source>
</evidence>
<feature type="region of interest" description="Disordered" evidence="1">
    <location>
        <begin position="100"/>
        <end position="130"/>
    </location>
</feature>
<comment type="caution">
    <text evidence="2">The sequence shown here is derived from an EMBL/GenBank/DDBJ whole genome shotgun (WGS) entry which is preliminary data.</text>
</comment>